<comment type="caution">
    <text evidence="2">The sequence shown here is derived from an EMBL/GenBank/DDBJ whole genome shotgun (WGS) entry which is preliminary data.</text>
</comment>
<sequence length="510" mass="60157">MEKSNPNPNSKEQNEYAKNVKGEPIYILEAESGRKGYWCMGCDAEMEAVIQKKNTYYKSYFRHIAKDVKKGEIPCTFSNQDYRHNLAIDILQRTKRIKVPNLYKYAPDGKSAKLIQETIFVEAHSVKKELSFYEDDDGEVKFGKNPDIDNKNLLIRPDVTFFDIHGKPILLIEIVVSHKLNDEKKAKIKRLGIDTIQIIIPKDSPENIAKNFLVTKNTRWVFNHVEQNTNYFQLSAGDAEGISQIDELQMGLLRESITCRKNQISNLIRSITRCLESQSYKRTEFQLGQEISRIETNTERTKLQLEQLRSQFRKAVENRHSQSLESIEQAERDFQQFVAETENNLYDEYYLQYSEIEERYSNLESRYIAKRETIESETAIISQQLERRFSLGKSEADIRGQFEPEKRRIENEIAGINREQGYIEDDTEQESEFERNFAGQKSRIEEAGRILEQEFGELENQERERFETYKRQFQSDTTDERKLRSAMEDEFRSGYQWLYEQIAERINKRD</sequence>
<dbReference type="RefSeq" id="WP_200107289.1">
    <property type="nucleotide sequence ID" value="NZ_JAEHFV010000009.1"/>
</dbReference>
<evidence type="ECO:0000313" key="2">
    <source>
        <dbReference type="EMBL" id="MBK0371164.1"/>
    </source>
</evidence>
<evidence type="ECO:0000313" key="3">
    <source>
        <dbReference type="Proteomes" id="UP000609172"/>
    </source>
</evidence>
<accession>A0A934PQQ3</accession>
<dbReference type="AlphaFoldDB" id="A0A934PQQ3"/>
<evidence type="ECO:0000256" key="1">
    <source>
        <dbReference type="SAM" id="Coils"/>
    </source>
</evidence>
<name>A0A934PQQ3_9FLAO</name>
<reference evidence="2" key="1">
    <citation type="submission" date="2020-12" db="EMBL/GenBank/DDBJ databases">
        <title>Bacterial novel species Flavobacterium sp. SE-1-e isolated from soil.</title>
        <authorList>
            <person name="Jung H.-Y."/>
        </authorList>
    </citation>
    <scope>NUCLEOTIDE SEQUENCE</scope>
    <source>
        <strain evidence="2">SE-1-e</strain>
    </source>
</reference>
<organism evidence="2 3">
    <name type="scientific">Flavobacterium agrisoli</name>
    <dbReference type="NCBI Taxonomy" id="2793066"/>
    <lineage>
        <taxon>Bacteria</taxon>
        <taxon>Pseudomonadati</taxon>
        <taxon>Bacteroidota</taxon>
        <taxon>Flavobacteriia</taxon>
        <taxon>Flavobacteriales</taxon>
        <taxon>Flavobacteriaceae</taxon>
        <taxon>Flavobacterium</taxon>
    </lineage>
</organism>
<evidence type="ECO:0008006" key="4">
    <source>
        <dbReference type="Google" id="ProtNLM"/>
    </source>
</evidence>
<dbReference type="Proteomes" id="UP000609172">
    <property type="component" value="Unassembled WGS sequence"/>
</dbReference>
<gene>
    <name evidence="2" type="ORF">I5M07_15135</name>
</gene>
<proteinExistence type="predicted"/>
<dbReference type="EMBL" id="JAEHFV010000009">
    <property type="protein sequence ID" value="MBK0371164.1"/>
    <property type="molecule type" value="Genomic_DNA"/>
</dbReference>
<keyword evidence="1" id="KW-0175">Coiled coil</keyword>
<keyword evidence="3" id="KW-1185">Reference proteome</keyword>
<protein>
    <recommendedName>
        <fullName evidence="4">Competence protein CoiA-like protein</fullName>
    </recommendedName>
</protein>
<feature type="coiled-coil region" evidence="1">
    <location>
        <begin position="291"/>
        <end position="373"/>
    </location>
</feature>